<name>A0A8K1FLP8_PYTOL</name>
<comment type="caution">
    <text evidence="3">The sequence shown here is derived from an EMBL/GenBank/DDBJ whole genome shotgun (WGS) entry which is preliminary data.</text>
</comment>
<dbReference type="Proteomes" id="UP000794436">
    <property type="component" value="Unassembled WGS sequence"/>
</dbReference>
<dbReference type="AlphaFoldDB" id="A0A8K1FLP8"/>
<sequence length="612" mass="66730">MVDCKVFIVTGGTSGIGLECCRELAKLSNVHVIVAGRDKQHVNEAVTDIKKTAAVGTEVEGMIVDVASLKSVRNFADAMLQRNLQFFALVCNAGIQVTKETVDGFESTIGTNYVGHFLLVKLLRDRVKCVITVSSRTHDPAARTDMPSPNLSNSDQLAKVYDDFNPKETYTTSKLCNLLHAKELAHRGTEAIAYSPGFTPGTGLARELPKLVVTVAMFVVRIITRLRGQRVSTPTYSGAFMASIAAMDSLETKGWRSGDYFDIDRVVSASEQARDSALSKALWDKSEEWQSLHRHGGTSGIGLECCRELAKLPNVLVIVAGRNKQRVDDAVAEVKKTAAQDTIVGRGIVDVSSLKSVRNFADDMLQRGLQIFALVCNAGIQVTKTDATVDGFESTIGTNHIGHFLLVQLLRDRVKRVFTVSSETHDPAEKTGMAAPDISNLDQLAKGYDKFDPRVAYSTSKLCNVLHVKEMARRSQNGPQAIAVPNVSDLEQMARGELVRRFPEGPVRIAYSPGFTPGTGLAREPPSALVSVAISIARIIHWIRGERVSTPEYSGAYQASLAAADSLEAKGWHSGDYISIDRVIDASDQARDPVLGKALWSRSEEWVRPFVN</sequence>
<dbReference type="PANTHER" id="PTHR24320">
    <property type="entry name" value="RETINOL DEHYDROGENASE"/>
    <property type="match status" value="1"/>
</dbReference>
<dbReference type="GO" id="GO:0016491">
    <property type="term" value="F:oxidoreductase activity"/>
    <property type="evidence" value="ECO:0007669"/>
    <property type="project" value="UniProtKB-KW"/>
</dbReference>
<evidence type="ECO:0000313" key="4">
    <source>
        <dbReference type="Proteomes" id="UP000794436"/>
    </source>
</evidence>
<evidence type="ECO:0000256" key="2">
    <source>
        <dbReference type="ARBA" id="ARBA00023002"/>
    </source>
</evidence>
<protein>
    <submittedName>
        <fullName evidence="3">Uncharacterized protein</fullName>
    </submittedName>
</protein>
<dbReference type="InterPro" id="IPR002347">
    <property type="entry name" value="SDR_fam"/>
</dbReference>
<accession>A0A8K1FLP8</accession>
<evidence type="ECO:0000313" key="3">
    <source>
        <dbReference type="EMBL" id="TMW65474.1"/>
    </source>
</evidence>
<keyword evidence="2" id="KW-0560">Oxidoreductase</keyword>
<evidence type="ECO:0000256" key="1">
    <source>
        <dbReference type="ARBA" id="ARBA00006484"/>
    </source>
</evidence>
<dbReference type="Pfam" id="PF00106">
    <property type="entry name" value="adh_short"/>
    <property type="match status" value="2"/>
</dbReference>
<gene>
    <name evidence="3" type="ORF">Poli38472_008116</name>
</gene>
<keyword evidence="4" id="KW-1185">Reference proteome</keyword>
<organism evidence="3 4">
    <name type="scientific">Pythium oligandrum</name>
    <name type="common">Mycoparasitic fungus</name>
    <dbReference type="NCBI Taxonomy" id="41045"/>
    <lineage>
        <taxon>Eukaryota</taxon>
        <taxon>Sar</taxon>
        <taxon>Stramenopiles</taxon>
        <taxon>Oomycota</taxon>
        <taxon>Peronosporomycetes</taxon>
        <taxon>Pythiales</taxon>
        <taxon>Pythiaceae</taxon>
        <taxon>Pythium</taxon>
    </lineage>
</organism>
<dbReference type="SUPFAM" id="SSF51735">
    <property type="entry name" value="NAD(P)-binding Rossmann-fold domains"/>
    <property type="match status" value="2"/>
</dbReference>
<proteinExistence type="inferred from homology"/>
<comment type="similarity">
    <text evidence="1">Belongs to the short-chain dehydrogenases/reductases (SDR) family.</text>
</comment>
<dbReference type="PANTHER" id="PTHR24320:SF152">
    <property type="entry name" value="SHORT-CHAIN DEHYDROGENASE_REDUCTASE FAMILY PROTEIN"/>
    <property type="match status" value="1"/>
</dbReference>
<dbReference type="EMBL" id="SPLM01000037">
    <property type="protein sequence ID" value="TMW65474.1"/>
    <property type="molecule type" value="Genomic_DNA"/>
</dbReference>
<dbReference type="OrthoDB" id="157595at2759"/>
<dbReference type="InterPro" id="IPR036291">
    <property type="entry name" value="NAD(P)-bd_dom_sf"/>
</dbReference>
<reference evidence="3" key="1">
    <citation type="submission" date="2019-03" db="EMBL/GenBank/DDBJ databases">
        <title>Long read genome sequence of the mycoparasitic Pythium oligandrum ATCC 38472 isolated from sugarbeet rhizosphere.</title>
        <authorList>
            <person name="Gaulin E."/>
        </authorList>
    </citation>
    <scope>NUCLEOTIDE SEQUENCE</scope>
    <source>
        <strain evidence="3">ATCC 38472_TT</strain>
    </source>
</reference>
<dbReference type="Gene3D" id="3.40.50.720">
    <property type="entry name" value="NAD(P)-binding Rossmann-like Domain"/>
    <property type="match status" value="2"/>
</dbReference>